<sequence>MQQVVTVTLAQAVEFNRAFSNGVVTLSLTITFDLAPLPSRRTCAAPSMNLIISLSTVEDVCRTLYEPDDLTSTEEDVCRTLPEPVYLTSNSRGRVPHPP</sequence>
<organism evidence="1 2">
    <name type="scientific">Plakobranchus ocellatus</name>
    <dbReference type="NCBI Taxonomy" id="259542"/>
    <lineage>
        <taxon>Eukaryota</taxon>
        <taxon>Metazoa</taxon>
        <taxon>Spiralia</taxon>
        <taxon>Lophotrochozoa</taxon>
        <taxon>Mollusca</taxon>
        <taxon>Gastropoda</taxon>
        <taxon>Heterobranchia</taxon>
        <taxon>Euthyneura</taxon>
        <taxon>Panpulmonata</taxon>
        <taxon>Sacoglossa</taxon>
        <taxon>Placobranchoidea</taxon>
        <taxon>Plakobranchidae</taxon>
        <taxon>Plakobranchus</taxon>
    </lineage>
</organism>
<protein>
    <submittedName>
        <fullName evidence="1">Uncharacterized protein</fullName>
    </submittedName>
</protein>
<accession>A0AAV4C2Y9</accession>
<evidence type="ECO:0000313" key="1">
    <source>
        <dbReference type="EMBL" id="GFO25622.1"/>
    </source>
</evidence>
<dbReference type="Proteomes" id="UP000735302">
    <property type="component" value="Unassembled WGS sequence"/>
</dbReference>
<comment type="caution">
    <text evidence="1">The sequence shown here is derived from an EMBL/GenBank/DDBJ whole genome shotgun (WGS) entry which is preliminary data.</text>
</comment>
<dbReference type="EMBL" id="BLXT01005763">
    <property type="protein sequence ID" value="GFO25622.1"/>
    <property type="molecule type" value="Genomic_DNA"/>
</dbReference>
<evidence type="ECO:0000313" key="2">
    <source>
        <dbReference type="Proteomes" id="UP000735302"/>
    </source>
</evidence>
<keyword evidence="2" id="KW-1185">Reference proteome</keyword>
<gene>
    <name evidence="1" type="ORF">PoB_005212700</name>
</gene>
<reference evidence="1 2" key="1">
    <citation type="journal article" date="2021" name="Elife">
        <title>Chloroplast acquisition without the gene transfer in kleptoplastic sea slugs, Plakobranchus ocellatus.</title>
        <authorList>
            <person name="Maeda T."/>
            <person name="Takahashi S."/>
            <person name="Yoshida T."/>
            <person name="Shimamura S."/>
            <person name="Takaki Y."/>
            <person name="Nagai Y."/>
            <person name="Toyoda A."/>
            <person name="Suzuki Y."/>
            <person name="Arimoto A."/>
            <person name="Ishii H."/>
            <person name="Satoh N."/>
            <person name="Nishiyama T."/>
            <person name="Hasebe M."/>
            <person name="Maruyama T."/>
            <person name="Minagawa J."/>
            <person name="Obokata J."/>
            <person name="Shigenobu S."/>
        </authorList>
    </citation>
    <scope>NUCLEOTIDE SEQUENCE [LARGE SCALE GENOMIC DNA]</scope>
</reference>
<proteinExistence type="predicted"/>
<dbReference type="AlphaFoldDB" id="A0AAV4C2Y9"/>
<name>A0AAV4C2Y9_9GAST</name>